<dbReference type="AlphaFoldDB" id="A0A2J0KS07"/>
<dbReference type="Gene3D" id="2.40.50.100">
    <property type="match status" value="1"/>
</dbReference>
<proteinExistence type="predicted"/>
<dbReference type="InterPro" id="IPR050465">
    <property type="entry name" value="UPF0194_transport"/>
</dbReference>
<evidence type="ECO:0000259" key="3">
    <source>
        <dbReference type="Pfam" id="PF25967"/>
    </source>
</evidence>
<keyword evidence="2" id="KW-0175">Coiled coil</keyword>
<dbReference type="GO" id="GO:0030313">
    <property type="term" value="C:cell envelope"/>
    <property type="evidence" value="ECO:0007669"/>
    <property type="project" value="UniProtKB-SubCell"/>
</dbReference>
<evidence type="ECO:0000256" key="1">
    <source>
        <dbReference type="ARBA" id="ARBA00004196"/>
    </source>
</evidence>
<gene>
    <name evidence="5" type="ORF">COS99_05740</name>
</gene>
<dbReference type="PANTHER" id="PTHR32347">
    <property type="entry name" value="EFFLUX SYSTEM COMPONENT YKNX-RELATED"/>
    <property type="match status" value="1"/>
</dbReference>
<feature type="domain" description="Multidrug resistance protein MdtA-like C-terminal permuted SH3" evidence="3">
    <location>
        <begin position="239"/>
        <end position="296"/>
    </location>
</feature>
<evidence type="ECO:0000313" key="6">
    <source>
        <dbReference type="Proteomes" id="UP000230052"/>
    </source>
</evidence>
<dbReference type="Pfam" id="PF25967">
    <property type="entry name" value="RND-MFP_C"/>
    <property type="match status" value="1"/>
</dbReference>
<reference evidence="5 6" key="1">
    <citation type="submission" date="2017-09" db="EMBL/GenBank/DDBJ databases">
        <title>Depth-based differentiation of microbial function through sediment-hosted aquifers and enrichment of novel symbionts in the deep terrestrial subsurface.</title>
        <authorList>
            <person name="Probst A.J."/>
            <person name="Ladd B."/>
            <person name="Jarett J.K."/>
            <person name="Geller-Mcgrath D.E."/>
            <person name="Sieber C.M."/>
            <person name="Emerson J.B."/>
            <person name="Anantharaman K."/>
            <person name="Thomas B.C."/>
            <person name="Malmstrom R."/>
            <person name="Stieglmeier M."/>
            <person name="Klingl A."/>
            <person name="Woyke T."/>
            <person name="Ryan C.M."/>
            <person name="Banfield J.F."/>
        </authorList>
    </citation>
    <scope>NUCLEOTIDE SEQUENCE [LARGE SCALE GENOMIC DNA]</scope>
    <source>
        <strain evidence="5">CG07_land_8_20_14_0_80_42_15</strain>
    </source>
</reference>
<name>A0A2J0KS07_9BACT</name>
<evidence type="ECO:0000256" key="2">
    <source>
        <dbReference type="ARBA" id="ARBA00023054"/>
    </source>
</evidence>
<dbReference type="Proteomes" id="UP000230052">
    <property type="component" value="Unassembled WGS sequence"/>
</dbReference>
<dbReference type="PANTHER" id="PTHR32347:SF14">
    <property type="entry name" value="EFFLUX SYSTEM COMPONENT YKNX-RELATED"/>
    <property type="match status" value="1"/>
</dbReference>
<accession>A0A2J0KS07</accession>
<sequence length="319" mass="35316">MRNKKLKIISISLCILAALIFLHAKLWHPKQNTEITEEIKPVVGNIENIISTTGTVLPKNRLEVKPPVNGRIVEMLAKEGEVVKTGQILAWMSSTERAALLDAARGQSDESLKYWKETYKAIPLISPIDGEVIVSDTQPGQTVTASDAIVVLSDRLIVRAQVDETDIGKIKPDNKAVISLEAYPDTKIRASVEHIYYESETVNNVTVYKVDLMPEEVPSFFRSGMNATIDFIEQSRSGALLLPVDAVLNEKDGNYVLVKRNKDKKPVKTAVTLGMSDDKNIEILSGLTQDGKVVIKTQKYSLPTSTTGTNPFMPSRKKR</sequence>
<dbReference type="EMBL" id="PEWV01000060">
    <property type="protein sequence ID" value="PIU41362.1"/>
    <property type="molecule type" value="Genomic_DNA"/>
</dbReference>
<evidence type="ECO:0000313" key="5">
    <source>
        <dbReference type="EMBL" id="PIU41362.1"/>
    </source>
</evidence>
<dbReference type="Pfam" id="PF25973">
    <property type="entry name" value="BSH_CzcB"/>
    <property type="match status" value="1"/>
</dbReference>
<comment type="caution">
    <text evidence="5">The sequence shown here is derived from an EMBL/GenBank/DDBJ whole genome shotgun (WGS) entry which is preliminary data.</text>
</comment>
<comment type="subcellular location">
    <subcellularLocation>
        <location evidence="1">Cell envelope</location>
    </subcellularLocation>
</comment>
<evidence type="ECO:0000259" key="4">
    <source>
        <dbReference type="Pfam" id="PF25973"/>
    </source>
</evidence>
<dbReference type="InterPro" id="IPR058627">
    <property type="entry name" value="MdtA-like_C"/>
</dbReference>
<dbReference type="Gene3D" id="2.40.420.20">
    <property type="match status" value="1"/>
</dbReference>
<organism evidence="5 6">
    <name type="scientific">Candidatus Aquitaenariimonas noxiae</name>
    <dbReference type="NCBI Taxonomy" id="1974741"/>
    <lineage>
        <taxon>Bacteria</taxon>
        <taxon>Pseudomonadati</taxon>
        <taxon>Candidatus Omnitrophota</taxon>
        <taxon>Candidatus Aquitaenariimonas</taxon>
    </lineage>
</organism>
<protein>
    <submittedName>
        <fullName evidence="5">RND transporter</fullName>
    </submittedName>
</protein>
<dbReference type="Gene3D" id="2.40.30.170">
    <property type="match status" value="1"/>
</dbReference>
<dbReference type="InterPro" id="IPR058647">
    <property type="entry name" value="BSH_CzcB-like"/>
</dbReference>
<feature type="domain" description="CzcB-like barrel-sandwich hybrid" evidence="4">
    <location>
        <begin position="63"/>
        <end position="154"/>
    </location>
</feature>
<dbReference type="SUPFAM" id="SSF111369">
    <property type="entry name" value="HlyD-like secretion proteins"/>
    <property type="match status" value="1"/>
</dbReference>